<accession>A0ABN9LDH0</accession>
<keyword evidence="2" id="KW-1185">Reference proteome</keyword>
<protein>
    <submittedName>
        <fullName evidence="1">Uncharacterized protein</fullName>
    </submittedName>
</protein>
<proteinExistence type="predicted"/>
<organism evidence="1 2">
    <name type="scientific">Ranitomeya imitator</name>
    <name type="common">mimic poison frog</name>
    <dbReference type="NCBI Taxonomy" id="111125"/>
    <lineage>
        <taxon>Eukaryota</taxon>
        <taxon>Metazoa</taxon>
        <taxon>Chordata</taxon>
        <taxon>Craniata</taxon>
        <taxon>Vertebrata</taxon>
        <taxon>Euteleostomi</taxon>
        <taxon>Amphibia</taxon>
        <taxon>Batrachia</taxon>
        <taxon>Anura</taxon>
        <taxon>Neobatrachia</taxon>
        <taxon>Hyloidea</taxon>
        <taxon>Dendrobatidae</taxon>
        <taxon>Dendrobatinae</taxon>
        <taxon>Ranitomeya</taxon>
    </lineage>
</organism>
<comment type="caution">
    <text evidence="1">The sequence shown here is derived from an EMBL/GenBank/DDBJ whole genome shotgun (WGS) entry which is preliminary data.</text>
</comment>
<name>A0ABN9LDH0_9NEOB</name>
<gene>
    <name evidence="1" type="ORF">RIMI_LOCUS7441493</name>
</gene>
<sequence length="70" mass="8302">MKSEKYDDPRLPVNMILYGKILGIGSLEKYITILEAKFKTNILKMVYAGIHNKLEDDEDLQDFFRFKCWI</sequence>
<dbReference type="Proteomes" id="UP001176940">
    <property type="component" value="Unassembled WGS sequence"/>
</dbReference>
<evidence type="ECO:0000313" key="2">
    <source>
        <dbReference type="Proteomes" id="UP001176940"/>
    </source>
</evidence>
<evidence type="ECO:0000313" key="1">
    <source>
        <dbReference type="EMBL" id="CAJ0938110.1"/>
    </source>
</evidence>
<reference evidence="1" key="1">
    <citation type="submission" date="2023-07" db="EMBL/GenBank/DDBJ databases">
        <authorList>
            <person name="Stuckert A."/>
        </authorList>
    </citation>
    <scope>NUCLEOTIDE SEQUENCE</scope>
</reference>
<dbReference type="EMBL" id="CAUEEQ010014110">
    <property type="protein sequence ID" value="CAJ0938110.1"/>
    <property type="molecule type" value="Genomic_DNA"/>
</dbReference>